<evidence type="ECO:0000256" key="1">
    <source>
        <dbReference type="SAM" id="MobiDB-lite"/>
    </source>
</evidence>
<dbReference type="Proteomes" id="UP001431783">
    <property type="component" value="Unassembled WGS sequence"/>
</dbReference>
<keyword evidence="3" id="KW-1185">Reference proteome</keyword>
<organism evidence="2 3">
    <name type="scientific">Henosepilachna vigintioctopunctata</name>
    <dbReference type="NCBI Taxonomy" id="420089"/>
    <lineage>
        <taxon>Eukaryota</taxon>
        <taxon>Metazoa</taxon>
        <taxon>Ecdysozoa</taxon>
        <taxon>Arthropoda</taxon>
        <taxon>Hexapoda</taxon>
        <taxon>Insecta</taxon>
        <taxon>Pterygota</taxon>
        <taxon>Neoptera</taxon>
        <taxon>Endopterygota</taxon>
        <taxon>Coleoptera</taxon>
        <taxon>Polyphaga</taxon>
        <taxon>Cucujiformia</taxon>
        <taxon>Coccinelloidea</taxon>
        <taxon>Coccinellidae</taxon>
        <taxon>Epilachninae</taxon>
        <taxon>Epilachnini</taxon>
        <taxon>Henosepilachna</taxon>
    </lineage>
</organism>
<feature type="region of interest" description="Disordered" evidence="1">
    <location>
        <begin position="142"/>
        <end position="176"/>
    </location>
</feature>
<accession>A0AAW1UFI5</accession>
<comment type="caution">
    <text evidence="2">The sequence shown here is derived from an EMBL/GenBank/DDBJ whole genome shotgun (WGS) entry which is preliminary data.</text>
</comment>
<reference evidence="2 3" key="1">
    <citation type="submission" date="2023-03" db="EMBL/GenBank/DDBJ databases">
        <title>Genome insight into feeding habits of ladybird beetles.</title>
        <authorList>
            <person name="Li H.-S."/>
            <person name="Huang Y.-H."/>
            <person name="Pang H."/>
        </authorList>
    </citation>
    <scope>NUCLEOTIDE SEQUENCE [LARGE SCALE GENOMIC DNA]</scope>
    <source>
        <strain evidence="2">SYSU_2023b</strain>
        <tissue evidence="2">Whole body</tissue>
    </source>
</reference>
<feature type="compositionally biased region" description="Polar residues" evidence="1">
    <location>
        <begin position="145"/>
        <end position="160"/>
    </location>
</feature>
<dbReference type="AlphaFoldDB" id="A0AAW1UFI5"/>
<gene>
    <name evidence="2" type="ORF">WA026_021462</name>
</gene>
<name>A0AAW1UFI5_9CUCU</name>
<sequence length="242" mass="27473">MLLQILTALLPAYLDNLFHISVSPVGRQALTYDEQSWREKPEDDTAEQEDTSEKTFESNKQSKTKRVKNYLKNKCKIALGTKSTTADQKPSEESASWYLEKITNQSEVSELTEVFEDASDNLDDLESPGPYQVANVIITKAPVEDTQNNKNHQNSDTSITDRPPQYPEENQTAHTSSLLRKIQEEIDSNKDDNAEHRSSEIVQENTKLEASSNGCQQIYEANYHNRIEVKFCLDPTDETISP</sequence>
<evidence type="ECO:0000313" key="2">
    <source>
        <dbReference type="EMBL" id="KAK9882431.1"/>
    </source>
</evidence>
<evidence type="ECO:0000313" key="3">
    <source>
        <dbReference type="Proteomes" id="UP001431783"/>
    </source>
</evidence>
<feature type="region of interest" description="Disordered" evidence="1">
    <location>
        <begin position="33"/>
        <end position="63"/>
    </location>
</feature>
<dbReference type="EMBL" id="JARQZJ010000076">
    <property type="protein sequence ID" value="KAK9882431.1"/>
    <property type="molecule type" value="Genomic_DNA"/>
</dbReference>
<proteinExistence type="predicted"/>
<protein>
    <submittedName>
        <fullName evidence="2">Uncharacterized protein</fullName>
    </submittedName>
</protein>